<keyword evidence="3" id="KW-1185">Reference proteome</keyword>
<dbReference type="InterPro" id="IPR007492">
    <property type="entry name" value="LytTR_DNA-bd_dom"/>
</dbReference>
<evidence type="ECO:0000259" key="1">
    <source>
        <dbReference type="SMART" id="SM00850"/>
    </source>
</evidence>
<gene>
    <name evidence="2" type="ORF">FYJ71_09075</name>
</gene>
<dbReference type="RefSeq" id="WP_154538562.1">
    <property type="nucleotide sequence ID" value="NZ_JAXFFP010000004.1"/>
</dbReference>
<organism evidence="2 3">
    <name type="scientific">Peptostreptococcus porci</name>
    <dbReference type="NCBI Taxonomy" id="2652282"/>
    <lineage>
        <taxon>Bacteria</taxon>
        <taxon>Bacillati</taxon>
        <taxon>Bacillota</taxon>
        <taxon>Clostridia</taxon>
        <taxon>Peptostreptococcales</taxon>
        <taxon>Peptostreptococcaceae</taxon>
        <taxon>Peptostreptococcus</taxon>
    </lineage>
</organism>
<dbReference type="AlphaFoldDB" id="A0A6N7X1R1"/>
<dbReference type="Pfam" id="PF04397">
    <property type="entry name" value="LytTR"/>
    <property type="match status" value="1"/>
</dbReference>
<proteinExistence type="predicted"/>
<dbReference type="SMART" id="SM00850">
    <property type="entry name" value="LytTR"/>
    <property type="match status" value="1"/>
</dbReference>
<accession>A0A6N7X1R1</accession>
<protein>
    <submittedName>
        <fullName evidence="2">Response regulator</fullName>
    </submittedName>
</protein>
<dbReference type="Proteomes" id="UP000440713">
    <property type="component" value="Unassembled WGS sequence"/>
</dbReference>
<evidence type="ECO:0000313" key="3">
    <source>
        <dbReference type="Proteomes" id="UP000440713"/>
    </source>
</evidence>
<evidence type="ECO:0000313" key="2">
    <source>
        <dbReference type="EMBL" id="MST63085.1"/>
    </source>
</evidence>
<dbReference type="Gene3D" id="2.40.50.1020">
    <property type="entry name" value="LytTr DNA-binding domain"/>
    <property type="match status" value="1"/>
</dbReference>
<sequence length="247" mass="29539">MIKIAIVDDNKSDIDKLVDYLVLIQKEENIEMELFTFSNGKNFIESSYEDKYNIVFMDIYLNEFCDENKDGIYYARKFIENNDTSLMIFVTTSQEDVWRAIETHICFNYIRKEYLEFDSVKKNIISAIEKLAKKDDLISFFSGKNKINIKASKIMYVLSNDKYTNIYFSNCSNENYRIKFSDIHEILKIYNNFILCNRGILLNMNYVKTINKDYFVMIDNKLFPIRRRGRASIIGEFYDYQFYLLNK</sequence>
<comment type="caution">
    <text evidence="2">The sequence shown here is derived from an EMBL/GenBank/DDBJ whole genome shotgun (WGS) entry which is preliminary data.</text>
</comment>
<reference evidence="2 3" key="1">
    <citation type="submission" date="2019-08" db="EMBL/GenBank/DDBJ databases">
        <title>In-depth cultivation of the pig gut microbiome towards novel bacterial diversity and tailored functional studies.</title>
        <authorList>
            <person name="Wylensek D."/>
            <person name="Hitch T.C.A."/>
            <person name="Clavel T."/>
        </authorList>
    </citation>
    <scope>NUCLEOTIDE SEQUENCE [LARGE SCALE GENOMIC DNA]</scope>
    <source>
        <strain evidence="2 3">WCA-SAB-591-4A-A</strain>
    </source>
</reference>
<dbReference type="SUPFAM" id="SSF52172">
    <property type="entry name" value="CheY-like"/>
    <property type="match status" value="1"/>
</dbReference>
<dbReference type="EMBL" id="VUNE01000005">
    <property type="protein sequence ID" value="MST63085.1"/>
    <property type="molecule type" value="Genomic_DNA"/>
</dbReference>
<dbReference type="Gene3D" id="3.40.50.2300">
    <property type="match status" value="1"/>
</dbReference>
<dbReference type="GO" id="GO:0003677">
    <property type="term" value="F:DNA binding"/>
    <property type="evidence" value="ECO:0007669"/>
    <property type="project" value="InterPro"/>
</dbReference>
<feature type="domain" description="HTH LytTR-type" evidence="1">
    <location>
        <begin position="144"/>
        <end position="235"/>
    </location>
</feature>
<dbReference type="InterPro" id="IPR011006">
    <property type="entry name" value="CheY-like_superfamily"/>
</dbReference>
<name>A0A6N7X1R1_9FIRM</name>